<comment type="caution">
    <text evidence="1">The sequence shown here is derived from an EMBL/GenBank/DDBJ whole genome shotgun (WGS) entry which is preliminary data.</text>
</comment>
<evidence type="ECO:0000313" key="2">
    <source>
        <dbReference type="Proteomes" id="UP001330749"/>
    </source>
</evidence>
<proteinExistence type="predicted"/>
<accession>A0ABU6NDP6</accession>
<name>A0ABU6NDP6_9BACI</name>
<dbReference type="EMBL" id="JARMQG010000242">
    <property type="protein sequence ID" value="MED3563937.1"/>
    <property type="molecule type" value="Genomic_DNA"/>
</dbReference>
<evidence type="ECO:0000313" key="1">
    <source>
        <dbReference type="EMBL" id="MED3563937.1"/>
    </source>
</evidence>
<dbReference type="RefSeq" id="WP_327969037.1">
    <property type="nucleotide sequence ID" value="NZ_JARMQG010000242.1"/>
</dbReference>
<gene>
    <name evidence="1" type="ORF">P4447_16045</name>
</gene>
<organism evidence="1 2">
    <name type="scientific">Bacillus xiapuensis</name>
    <dbReference type="NCBI Taxonomy" id="2014075"/>
    <lineage>
        <taxon>Bacteria</taxon>
        <taxon>Bacillati</taxon>
        <taxon>Bacillota</taxon>
        <taxon>Bacilli</taxon>
        <taxon>Bacillales</taxon>
        <taxon>Bacillaceae</taxon>
        <taxon>Bacillus</taxon>
    </lineage>
</organism>
<dbReference type="Proteomes" id="UP001330749">
    <property type="component" value="Unassembled WGS sequence"/>
</dbReference>
<sequence length="62" mass="7166">MPYPFLGTLMGYGYRTYGMGYFPYYLPYFHQLDHYLIHLMDHQPVPPTGGPLFAEPLGGPIR</sequence>
<protein>
    <submittedName>
        <fullName evidence="1">Uncharacterized protein</fullName>
    </submittedName>
</protein>
<reference evidence="1 2" key="1">
    <citation type="submission" date="2023-03" db="EMBL/GenBank/DDBJ databases">
        <title>Bacillus Genome Sequencing.</title>
        <authorList>
            <person name="Dunlap C."/>
        </authorList>
    </citation>
    <scope>NUCLEOTIDE SEQUENCE [LARGE SCALE GENOMIC DNA]</scope>
    <source>
        <strain evidence="1 2">B-14544</strain>
    </source>
</reference>
<keyword evidence="2" id="KW-1185">Reference proteome</keyword>